<comment type="similarity">
    <text evidence="1">Belongs to the sulfur carrier protein TusA family.</text>
</comment>
<dbReference type="InterPro" id="IPR001455">
    <property type="entry name" value="TusA-like"/>
</dbReference>
<evidence type="ECO:0000259" key="2">
    <source>
        <dbReference type="PROSITE" id="PS01148"/>
    </source>
</evidence>
<gene>
    <name evidence="3" type="ORF">S01H1_46772</name>
</gene>
<evidence type="ECO:0000313" key="3">
    <source>
        <dbReference type="EMBL" id="GAG10570.1"/>
    </source>
</evidence>
<dbReference type="PANTHER" id="PTHR33279:SF6">
    <property type="entry name" value="SULFUR CARRIER PROTEIN YEDF-RELATED"/>
    <property type="match status" value="1"/>
</dbReference>
<proteinExistence type="inferred from homology"/>
<dbReference type="AlphaFoldDB" id="X0UXS9"/>
<dbReference type="PROSITE" id="PS01148">
    <property type="entry name" value="UPF0033"/>
    <property type="match status" value="1"/>
</dbReference>
<sequence>MPEELQVDKTVDLKGEVCPFPWVKAKKVLAKMEVGQILKLIVDHAPAVRNIPCNFEDEGQKILSVDKLNEFDWQIIVKKEK</sequence>
<evidence type="ECO:0000256" key="1">
    <source>
        <dbReference type="ARBA" id="ARBA00008984"/>
    </source>
</evidence>
<accession>X0UXS9</accession>
<dbReference type="EMBL" id="BARS01029958">
    <property type="protein sequence ID" value="GAG10570.1"/>
    <property type="molecule type" value="Genomic_DNA"/>
</dbReference>
<protein>
    <recommendedName>
        <fullName evidence="2">UPF0033 domain-containing protein</fullName>
    </recommendedName>
</protein>
<dbReference type="InterPro" id="IPR036868">
    <property type="entry name" value="TusA-like_sf"/>
</dbReference>
<dbReference type="Gene3D" id="3.30.110.40">
    <property type="entry name" value="TusA-like domain"/>
    <property type="match status" value="1"/>
</dbReference>
<dbReference type="PANTHER" id="PTHR33279">
    <property type="entry name" value="SULFUR CARRIER PROTEIN YEDF-RELATED"/>
    <property type="match status" value="1"/>
</dbReference>
<dbReference type="SUPFAM" id="SSF64307">
    <property type="entry name" value="SirA-like"/>
    <property type="match status" value="1"/>
</dbReference>
<comment type="caution">
    <text evidence="3">The sequence shown here is derived from an EMBL/GenBank/DDBJ whole genome shotgun (WGS) entry which is preliminary data.</text>
</comment>
<feature type="domain" description="UPF0033" evidence="2">
    <location>
        <begin position="11"/>
        <end position="35"/>
    </location>
</feature>
<name>X0UXS9_9ZZZZ</name>
<dbReference type="Pfam" id="PF01206">
    <property type="entry name" value="TusA"/>
    <property type="match status" value="1"/>
</dbReference>
<organism evidence="3">
    <name type="scientific">marine sediment metagenome</name>
    <dbReference type="NCBI Taxonomy" id="412755"/>
    <lineage>
        <taxon>unclassified sequences</taxon>
        <taxon>metagenomes</taxon>
        <taxon>ecological metagenomes</taxon>
    </lineage>
</organism>
<dbReference type="CDD" id="cd00291">
    <property type="entry name" value="SirA_YedF_YeeD"/>
    <property type="match status" value="1"/>
</dbReference>
<reference evidence="3" key="1">
    <citation type="journal article" date="2014" name="Front. Microbiol.">
        <title>High frequency of phylogenetically diverse reductive dehalogenase-homologous genes in deep subseafloor sedimentary metagenomes.</title>
        <authorList>
            <person name="Kawai M."/>
            <person name="Futagami T."/>
            <person name="Toyoda A."/>
            <person name="Takaki Y."/>
            <person name="Nishi S."/>
            <person name="Hori S."/>
            <person name="Arai W."/>
            <person name="Tsubouchi T."/>
            <person name="Morono Y."/>
            <person name="Uchiyama I."/>
            <person name="Ito T."/>
            <person name="Fujiyama A."/>
            <person name="Inagaki F."/>
            <person name="Takami H."/>
        </authorList>
    </citation>
    <scope>NUCLEOTIDE SEQUENCE</scope>
    <source>
        <strain evidence="3">Expedition CK06-06</strain>
    </source>
</reference>